<comment type="induction">
    <text evidence="8">By stress conditions e.g. heat shock.</text>
</comment>
<keyword evidence="5 8" id="KW-0067">ATP-binding</keyword>
<keyword evidence="6 8" id="KW-0346">Stress response</keyword>
<dbReference type="CDD" id="cd10234">
    <property type="entry name" value="ASKHA_NBD_HSP70_DnaK-like"/>
    <property type="match status" value="1"/>
</dbReference>
<reference evidence="12 13" key="1">
    <citation type="submission" date="2012-06" db="EMBL/GenBank/DDBJ databases">
        <title>Finished chromosome of genome of Crinalium epipsammum PCC 9333.</title>
        <authorList>
            <consortium name="US DOE Joint Genome Institute"/>
            <person name="Gugger M."/>
            <person name="Coursin T."/>
            <person name="Rippka R."/>
            <person name="Tandeau De Marsac N."/>
            <person name="Huntemann M."/>
            <person name="Wei C.-L."/>
            <person name="Han J."/>
            <person name="Detter J.C."/>
            <person name="Han C."/>
            <person name="Tapia R."/>
            <person name="Davenport K."/>
            <person name="Daligault H."/>
            <person name="Erkkila T."/>
            <person name="Gu W."/>
            <person name="Munk A.C.C."/>
            <person name="Teshima H."/>
            <person name="Xu Y."/>
            <person name="Chain P."/>
            <person name="Chen A."/>
            <person name="Krypides N."/>
            <person name="Mavromatis K."/>
            <person name="Markowitz V."/>
            <person name="Szeto E."/>
            <person name="Ivanova N."/>
            <person name="Mikhailova N."/>
            <person name="Ovchinnikova G."/>
            <person name="Pagani I."/>
            <person name="Pati A."/>
            <person name="Goodwin L."/>
            <person name="Peters L."/>
            <person name="Pitluck S."/>
            <person name="Woyke T."/>
            <person name="Kerfeld C."/>
        </authorList>
    </citation>
    <scope>NUCLEOTIDE SEQUENCE [LARGE SCALE GENOMIC DNA]</scope>
    <source>
        <strain evidence="12 13">PCC 9333</strain>
    </source>
</reference>
<dbReference type="PROSITE" id="PS01036">
    <property type="entry name" value="HSP70_3"/>
    <property type="match status" value="1"/>
</dbReference>
<dbReference type="InterPro" id="IPR029047">
    <property type="entry name" value="HSP70_peptide-bd_sf"/>
</dbReference>
<evidence type="ECO:0000256" key="8">
    <source>
        <dbReference type="HAMAP-Rule" id="MF_00332"/>
    </source>
</evidence>
<evidence type="ECO:0000256" key="5">
    <source>
        <dbReference type="ARBA" id="ARBA00022840"/>
    </source>
</evidence>
<evidence type="ECO:0000313" key="12">
    <source>
        <dbReference type="EMBL" id="AFZ14647.1"/>
    </source>
</evidence>
<keyword evidence="3 8" id="KW-0597">Phosphoprotein</keyword>
<evidence type="ECO:0000256" key="11">
    <source>
        <dbReference type="SAM" id="MobiDB-lite"/>
    </source>
</evidence>
<dbReference type="PROSITE" id="PS00297">
    <property type="entry name" value="HSP70_1"/>
    <property type="match status" value="1"/>
</dbReference>
<dbReference type="SUPFAM" id="SSF100920">
    <property type="entry name" value="Heat shock protein 70kD (HSP70), peptide-binding domain"/>
    <property type="match status" value="1"/>
</dbReference>
<dbReference type="Gene3D" id="2.60.34.10">
    <property type="entry name" value="Substrate Binding Domain Of DNAk, Chain A, domain 1"/>
    <property type="match status" value="1"/>
</dbReference>
<dbReference type="Gene3D" id="3.90.640.10">
    <property type="entry name" value="Actin, Chain A, domain 4"/>
    <property type="match status" value="1"/>
</dbReference>
<keyword evidence="13" id="KW-1185">Reference proteome</keyword>
<dbReference type="NCBIfam" id="NF009947">
    <property type="entry name" value="PRK13411.1"/>
    <property type="match status" value="1"/>
</dbReference>
<dbReference type="HAMAP" id="MF_00332">
    <property type="entry name" value="DnaK"/>
    <property type="match status" value="1"/>
</dbReference>
<dbReference type="PATRIC" id="fig|1173022.3.peg.4132"/>
<dbReference type="NCBIfam" id="TIGR02350">
    <property type="entry name" value="prok_dnaK"/>
    <property type="match status" value="1"/>
</dbReference>
<evidence type="ECO:0000256" key="3">
    <source>
        <dbReference type="ARBA" id="ARBA00022553"/>
    </source>
</evidence>
<dbReference type="AlphaFoldDB" id="K9W4H7"/>
<comment type="function">
    <text evidence="1 8">Acts as a chaperone.</text>
</comment>
<dbReference type="FunFam" id="2.60.34.10:FF:000014">
    <property type="entry name" value="Chaperone protein DnaK HSP70"/>
    <property type="match status" value="1"/>
</dbReference>
<feature type="region of interest" description="Disordered" evidence="11">
    <location>
        <begin position="605"/>
        <end position="655"/>
    </location>
</feature>
<dbReference type="Gene3D" id="1.20.1270.10">
    <property type="match status" value="1"/>
</dbReference>
<dbReference type="InterPro" id="IPR013126">
    <property type="entry name" value="Hsp_70_fam"/>
</dbReference>
<dbReference type="PROSITE" id="PS00329">
    <property type="entry name" value="HSP70_2"/>
    <property type="match status" value="1"/>
</dbReference>
<feature type="compositionally biased region" description="Acidic residues" evidence="11">
    <location>
        <begin position="639"/>
        <end position="655"/>
    </location>
</feature>
<dbReference type="RefSeq" id="WP_015204747.1">
    <property type="nucleotide sequence ID" value="NC_019753.1"/>
</dbReference>
<dbReference type="GO" id="GO:0140662">
    <property type="term" value="F:ATP-dependent protein folding chaperone"/>
    <property type="evidence" value="ECO:0007669"/>
    <property type="project" value="InterPro"/>
</dbReference>
<evidence type="ECO:0000256" key="6">
    <source>
        <dbReference type="ARBA" id="ARBA00023016"/>
    </source>
</evidence>
<feature type="modified residue" description="Phosphothreonine; by autocatalysis" evidence="8">
    <location>
        <position position="197"/>
    </location>
</feature>
<dbReference type="Proteomes" id="UP000010472">
    <property type="component" value="Chromosome"/>
</dbReference>
<dbReference type="SUPFAM" id="SSF53067">
    <property type="entry name" value="Actin-like ATPase domain"/>
    <property type="match status" value="2"/>
</dbReference>
<dbReference type="FunFam" id="3.90.640.10:FF:000003">
    <property type="entry name" value="Molecular chaperone DnaK"/>
    <property type="match status" value="1"/>
</dbReference>
<evidence type="ECO:0000256" key="10">
    <source>
        <dbReference type="SAM" id="Coils"/>
    </source>
</evidence>
<dbReference type="OrthoDB" id="9766019at2"/>
<proteinExistence type="evidence at transcript level"/>
<dbReference type="HOGENOM" id="CLU_005965_2_4_3"/>
<evidence type="ECO:0000256" key="2">
    <source>
        <dbReference type="ARBA" id="ARBA00007381"/>
    </source>
</evidence>
<dbReference type="GO" id="GO:0051082">
    <property type="term" value="F:unfolded protein binding"/>
    <property type="evidence" value="ECO:0007669"/>
    <property type="project" value="InterPro"/>
</dbReference>
<evidence type="ECO:0000313" key="13">
    <source>
        <dbReference type="Proteomes" id="UP000010472"/>
    </source>
</evidence>
<dbReference type="STRING" id="1173022.Cri9333_3837"/>
<dbReference type="GO" id="GO:0005524">
    <property type="term" value="F:ATP binding"/>
    <property type="evidence" value="ECO:0007669"/>
    <property type="project" value="UniProtKB-UniRule"/>
</dbReference>
<dbReference type="PRINTS" id="PR00301">
    <property type="entry name" value="HEATSHOCK70"/>
</dbReference>
<dbReference type="KEGG" id="cep:Cri9333_3837"/>
<gene>
    <name evidence="8" type="primary">dnaK</name>
    <name evidence="12" type="ORF">Cri9333_3837</name>
</gene>
<dbReference type="NCBIfam" id="NF001413">
    <property type="entry name" value="PRK00290.1"/>
    <property type="match status" value="1"/>
</dbReference>
<dbReference type="InterPro" id="IPR018181">
    <property type="entry name" value="Heat_shock_70_CS"/>
</dbReference>
<dbReference type="EMBL" id="CP003620">
    <property type="protein sequence ID" value="AFZ14647.1"/>
    <property type="molecule type" value="Genomic_DNA"/>
</dbReference>
<name>K9W4H7_9CYAN</name>
<keyword evidence="10" id="KW-0175">Coiled coil</keyword>
<comment type="similarity">
    <text evidence="2 8 9">Belongs to the heat shock protein 70 family.</text>
</comment>
<feature type="coiled-coil region" evidence="10">
    <location>
        <begin position="246"/>
        <end position="273"/>
    </location>
</feature>
<organism evidence="12 13">
    <name type="scientific">Crinalium epipsammum PCC 9333</name>
    <dbReference type="NCBI Taxonomy" id="1173022"/>
    <lineage>
        <taxon>Bacteria</taxon>
        <taxon>Bacillati</taxon>
        <taxon>Cyanobacteriota</taxon>
        <taxon>Cyanophyceae</taxon>
        <taxon>Gomontiellales</taxon>
        <taxon>Gomontiellaceae</taxon>
        <taxon>Crinalium</taxon>
    </lineage>
</organism>
<dbReference type="InterPro" id="IPR012725">
    <property type="entry name" value="Chaperone_DnaK"/>
</dbReference>
<keyword evidence="4 8" id="KW-0547">Nucleotide-binding</keyword>
<evidence type="ECO:0000256" key="1">
    <source>
        <dbReference type="ARBA" id="ARBA00002290"/>
    </source>
</evidence>
<dbReference type="PANTHER" id="PTHR19375">
    <property type="entry name" value="HEAT SHOCK PROTEIN 70KDA"/>
    <property type="match status" value="1"/>
</dbReference>
<keyword evidence="7 8" id="KW-0143">Chaperone</keyword>
<sequence length="655" mass="70796">MGKVIGIDLGTTNSCVAVLEAGQPIVISSSEGGRTTPSIVGFGKAGDRLVGQLAKRQSVTNAENTVYSIKRFIGRRWGDTESERARVPYTCVKGRDDTVDVEIRGQKFTPQEISAMTLKKLKQDAEHFLGETVTQAVITVPAYFTDAQRQATKDAGTIAGLEVLRIVNEPTAAALAYGLEKQDEDQCILVFDLGGGTFDVSVLQLGDGVFEVKATSGNNHLGGDDFDNAIAVWMIDAFQAAEGIDLAADKMALQRLREAAEKAKIELSNMVTTSINLPFITADDKGPKHLEMELSRSKFEELTNDLVEATIEPVTQALKDADIQPNNIARIILVGGSTRIPAVQKAIKTFFGDREPDRSVNPDEAVALGAAIQGGVLGGEVKDVLLLDVTPLSLGIETLGEVFTKVIERNTTIPTSKSQIFSTATDGQTSVEIHALQGERALVKDNKSLGKFLLTGLPPAPRGIPQIEVAFEIDANGILKISAQDKGTGREQSICITNTGGLSAVEVEQMRKEAELYAEEDKRRIQVIELKNQADGLFYSYESTLKENGHLISADIKSQADQKAKQLRLALNNPSARVEDIKEKLELFQETVLAMGTSVYQQANQTPTTDFNVPKKPGRSSVGKAVESTPEKDATLDINDVDEDETVTADYETVD</sequence>
<dbReference type="FunFam" id="3.30.420.40:FF:000004">
    <property type="entry name" value="Molecular chaperone DnaK"/>
    <property type="match status" value="1"/>
</dbReference>
<protein>
    <recommendedName>
        <fullName evidence="8">Chaperone protein DnaK</fullName>
    </recommendedName>
    <alternativeName>
        <fullName evidence="8">HSP70</fullName>
    </alternativeName>
    <alternativeName>
        <fullName evidence="8">Heat shock 70 kDa protein</fullName>
    </alternativeName>
    <alternativeName>
        <fullName evidence="8">Heat shock protein 70</fullName>
    </alternativeName>
</protein>
<dbReference type="Pfam" id="PF00012">
    <property type="entry name" value="HSP70"/>
    <property type="match status" value="1"/>
</dbReference>
<dbReference type="InterPro" id="IPR043129">
    <property type="entry name" value="ATPase_NBD"/>
</dbReference>
<accession>K9W4H7</accession>
<dbReference type="Gene3D" id="3.30.420.40">
    <property type="match status" value="2"/>
</dbReference>
<evidence type="ECO:0000256" key="9">
    <source>
        <dbReference type="RuleBase" id="RU003322"/>
    </source>
</evidence>
<evidence type="ECO:0000256" key="4">
    <source>
        <dbReference type="ARBA" id="ARBA00022741"/>
    </source>
</evidence>
<dbReference type="InterPro" id="IPR029048">
    <property type="entry name" value="HSP70_C_sf"/>
</dbReference>
<dbReference type="eggNOG" id="COG0443">
    <property type="taxonomic scope" value="Bacteria"/>
</dbReference>
<evidence type="ECO:0000256" key="7">
    <source>
        <dbReference type="ARBA" id="ARBA00023186"/>
    </source>
</evidence>